<keyword evidence="1" id="KW-0175">Coiled coil</keyword>
<dbReference type="RefSeq" id="WP_184787160.1">
    <property type="nucleotide sequence ID" value="NZ_BONT01000045.1"/>
</dbReference>
<proteinExistence type="predicted"/>
<comment type="caution">
    <text evidence="2">The sequence shown here is derived from an EMBL/GenBank/DDBJ whole genome shotgun (WGS) entry which is preliminary data.</text>
</comment>
<evidence type="ECO:0000313" key="2">
    <source>
        <dbReference type="EMBL" id="MBB6034288.1"/>
    </source>
</evidence>
<name>A0A841FKD2_9ACTN</name>
<evidence type="ECO:0000313" key="3">
    <source>
        <dbReference type="Proteomes" id="UP000548476"/>
    </source>
</evidence>
<reference evidence="2 3" key="1">
    <citation type="submission" date="2020-08" db="EMBL/GenBank/DDBJ databases">
        <title>Genomic Encyclopedia of Type Strains, Phase IV (KMG-IV): sequencing the most valuable type-strain genomes for metagenomic binning, comparative biology and taxonomic classification.</title>
        <authorList>
            <person name="Goeker M."/>
        </authorList>
    </citation>
    <scope>NUCLEOTIDE SEQUENCE [LARGE SCALE GENOMIC DNA]</scope>
    <source>
        <strain evidence="2 3">YIM 65646</strain>
    </source>
</reference>
<accession>A0A841FKD2</accession>
<evidence type="ECO:0000256" key="1">
    <source>
        <dbReference type="SAM" id="Coils"/>
    </source>
</evidence>
<gene>
    <name evidence="2" type="ORF">HNR73_002138</name>
</gene>
<sequence length="108" mass="11796">MGDGITAPPGEIKAVGEVLQTLKNSAADIERLAEQADPGLDVWGVGLGRILKLCYDPKAEEAREHIRMIGDALESQARVVTNAAENYERLDQEMAAAFERFLDDLNGR</sequence>
<organism evidence="2 3">
    <name type="scientific">Phytomonospora endophytica</name>
    <dbReference type="NCBI Taxonomy" id="714109"/>
    <lineage>
        <taxon>Bacteria</taxon>
        <taxon>Bacillati</taxon>
        <taxon>Actinomycetota</taxon>
        <taxon>Actinomycetes</taxon>
        <taxon>Micromonosporales</taxon>
        <taxon>Micromonosporaceae</taxon>
        <taxon>Phytomonospora</taxon>
    </lineage>
</organism>
<protein>
    <recommendedName>
        <fullName evidence="4">Excreted virulence factor EspC (Type VII ESX diderm)</fullName>
    </recommendedName>
</protein>
<dbReference type="EMBL" id="JACHGT010000004">
    <property type="protein sequence ID" value="MBB6034288.1"/>
    <property type="molecule type" value="Genomic_DNA"/>
</dbReference>
<dbReference type="AlphaFoldDB" id="A0A841FKD2"/>
<dbReference type="Proteomes" id="UP000548476">
    <property type="component" value="Unassembled WGS sequence"/>
</dbReference>
<keyword evidence="3" id="KW-1185">Reference proteome</keyword>
<evidence type="ECO:0008006" key="4">
    <source>
        <dbReference type="Google" id="ProtNLM"/>
    </source>
</evidence>
<feature type="coiled-coil region" evidence="1">
    <location>
        <begin position="73"/>
        <end position="100"/>
    </location>
</feature>